<comment type="caution">
    <text evidence="3">The sequence shown here is derived from an EMBL/GenBank/DDBJ whole genome shotgun (WGS) entry which is preliminary data.</text>
</comment>
<dbReference type="Pfam" id="PF00226">
    <property type="entry name" value="DnaJ"/>
    <property type="match status" value="1"/>
</dbReference>
<dbReference type="PRINTS" id="PR00625">
    <property type="entry name" value="JDOMAIN"/>
</dbReference>
<dbReference type="InterPro" id="IPR036869">
    <property type="entry name" value="J_dom_sf"/>
</dbReference>
<evidence type="ECO:0000256" key="1">
    <source>
        <dbReference type="SAM" id="Phobius"/>
    </source>
</evidence>
<proteinExistence type="predicted"/>
<dbReference type="InterPro" id="IPR029024">
    <property type="entry name" value="TerB-like"/>
</dbReference>
<dbReference type="SUPFAM" id="SSF158682">
    <property type="entry name" value="TerB-like"/>
    <property type="match status" value="1"/>
</dbReference>
<dbReference type="Gene3D" id="1.10.287.110">
    <property type="entry name" value="DnaJ domain"/>
    <property type="match status" value="1"/>
</dbReference>
<evidence type="ECO:0000313" key="3">
    <source>
        <dbReference type="EMBL" id="PID60804.1"/>
    </source>
</evidence>
<dbReference type="SUPFAM" id="SSF46565">
    <property type="entry name" value="Chaperone J-domain"/>
    <property type="match status" value="1"/>
</dbReference>
<dbReference type="AlphaFoldDB" id="A0A2G6EFG0"/>
<feature type="domain" description="J" evidence="2">
    <location>
        <begin position="226"/>
        <end position="288"/>
    </location>
</feature>
<keyword evidence="1" id="KW-0472">Membrane</keyword>
<dbReference type="InterPro" id="IPR001623">
    <property type="entry name" value="DnaJ_domain"/>
</dbReference>
<dbReference type="SMART" id="SM00271">
    <property type="entry name" value="DnaJ"/>
    <property type="match status" value="1"/>
</dbReference>
<dbReference type="PANTHER" id="PTHR24074">
    <property type="entry name" value="CO-CHAPERONE PROTEIN DJLA"/>
    <property type="match status" value="1"/>
</dbReference>
<feature type="transmembrane region" description="Helical" evidence="1">
    <location>
        <begin position="38"/>
        <end position="60"/>
    </location>
</feature>
<dbReference type="Gene3D" id="1.10.3680.10">
    <property type="entry name" value="TerB-like"/>
    <property type="match status" value="1"/>
</dbReference>
<reference evidence="3 4" key="1">
    <citation type="submission" date="2017-10" db="EMBL/GenBank/DDBJ databases">
        <title>Novel microbial diversity and functional potential in the marine mammal oral microbiome.</title>
        <authorList>
            <person name="Dudek N.K."/>
            <person name="Sun C.L."/>
            <person name="Burstein D."/>
            <person name="Kantor R.S."/>
            <person name="Aliaga Goltsman D.S."/>
            <person name="Bik E.M."/>
            <person name="Thomas B.C."/>
            <person name="Banfield J.F."/>
            <person name="Relman D.A."/>
        </authorList>
    </citation>
    <scope>NUCLEOTIDE SEQUENCE [LARGE SCALE GENOMIC DNA]</scope>
    <source>
        <strain evidence="3">DOLZORAL124_49_17</strain>
    </source>
</reference>
<dbReference type="PROSITE" id="PS50076">
    <property type="entry name" value="DNAJ_2"/>
    <property type="match status" value="1"/>
</dbReference>
<dbReference type="InterPro" id="IPR007791">
    <property type="entry name" value="DjlA_N"/>
</dbReference>
<dbReference type="EMBL" id="PDPS01000002">
    <property type="protein sequence ID" value="PID60804.1"/>
    <property type="molecule type" value="Genomic_DNA"/>
</dbReference>
<keyword evidence="1" id="KW-0812">Transmembrane</keyword>
<evidence type="ECO:0000313" key="4">
    <source>
        <dbReference type="Proteomes" id="UP000229740"/>
    </source>
</evidence>
<accession>A0A2G6EFG0</accession>
<protein>
    <submittedName>
        <fullName evidence="3">Molecular chaperone DnaJ</fullName>
    </submittedName>
</protein>
<keyword evidence="1" id="KW-1133">Transmembrane helix</keyword>
<dbReference type="InterPro" id="IPR050817">
    <property type="entry name" value="DjlA_DnaK_co-chaperone"/>
</dbReference>
<name>A0A2G6EFG0_9BACT</name>
<dbReference type="CDD" id="cd06257">
    <property type="entry name" value="DnaJ"/>
    <property type="match status" value="1"/>
</dbReference>
<feature type="transmembrane region" description="Helical" evidence="1">
    <location>
        <begin position="12"/>
        <end position="32"/>
    </location>
</feature>
<evidence type="ECO:0000259" key="2">
    <source>
        <dbReference type="PROSITE" id="PS50076"/>
    </source>
</evidence>
<sequence>MQYRQQQSPGCGGCLLMALLLVFITGGAPALMNFIGSILYAGFFFVFLSIAGFWFFTWWIQKKIASYEQSQTESHNRFVWLLVNILIYIAKIDGEITKAETQTIHNFFQMHLRYNQTQMNWVKELIKEAVNSSAPIEPLLHEFRSSFPYEHRFMLLELIYQLLFTKTDVPEHELDIARKIARVLEISAYDQQTIESKYRYQQQHGGYRNYSSGGGFSGGSHNEAERHFATLGLAKGATAAEIKKAYRSLSMQYHPDKVRNLGEEFQKMAEEKMKEINAAHDYFERNGYL</sequence>
<dbReference type="Pfam" id="PF05099">
    <property type="entry name" value="TerB"/>
    <property type="match status" value="1"/>
</dbReference>
<dbReference type="Proteomes" id="UP000229740">
    <property type="component" value="Unassembled WGS sequence"/>
</dbReference>
<dbReference type="CDD" id="cd07177">
    <property type="entry name" value="terB_like"/>
    <property type="match status" value="1"/>
</dbReference>
<gene>
    <name evidence="3" type="ORF">CSB45_00165</name>
</gene>
<organism evidence="3 4">
    <name type="scientific">candidate division KSB3 bacterium</name>
    <dbReference type="NCBI Taxonomy" id="2044937"/>
    <lineage>
        <taxon>Bacteria</taxon>
        <taxon>candidate division KSB3</taxon>
    </lineage>
</organism>